<name>A0ABP7BL65_9PSEU</name>
<proteinExistence type="predicted"/>
<accession>A0ABP7BL65</accession>
<gene>
    <name evidence="1" type="ORF">GCM10022267_55860</name>
</gene>
<dbReference type="Proteomes" id="UP001500711">
    <property type="component" value="Unassembled WGS sequence"/>
</dbReference>
<organism evidence="1 2">
    <name type="scientific">Lentzea roselyniae</name>
    <dbReference type="NCBI Taxonomy" id="531940"/>
    <lineage>
        <taxon>Bacteria</taxon>
        <taxon>Bacillati</taxon>
        <taxon>Actinomycetota</taxon>
        <taxon>Actinomycetes</taxon>
        <taxon>Pseudonocardiales</taxon>
        <taxon>Pseudonocardiaceae</taxon>
        <taxon>Lentzea</taxon>
    </lineage>
</organism>
<keyword evidence="2" id="KW-1185">Reference proteome</keyword>
<evidence type="ECO:0000313" key="1">
    <source>
        <dbReference type="EMBL" id="GAA3662498.1"/>
    </source>
</evidence>
<reference evidence="2" key="1">
    <citation type="journal article" date="2019" name="Int. J. Syst. Evol. Microbiol.">
        <title>The Global Catalogue of Microorganisms (GCM) 10K type strain sequencing project: providing services to taxonomists for standard genome sequencing and annotation.</title>
        <authorList>
            <consortium name="The Broad Institute Genomics Platform"/>
            <consortium name="The Broad Institute Genome Sequencing Center for Infectious Disease"/>
            <person name="Wu L."/>
            <person name="Ma J."/>
        </authorList>
    </citation>
    <scope>NUCLEOTIDE SEQUENCE [LARGE SCALE GENOMIC DNA]</scope>
    <source>
        <strain evidence="2">JCM 17494</strain>
    </source>
</reference>
<evidence type="ECO:0000313" key="2">
    <source>
        <dbReference type="Proteomes" id="UP001500711"/>
    </source>
</evidence>
<sequence length="71" mass="7122">MLLDAGAGAGAGGVDVHAVSAVSNATTRANLGTPAPSHRFLMCRGYETAREGAVSGLPRERTAIMGARIGV</sequence>
<dbReference type="EMBL" id="BAABBE010000017">
    <property type="protein sequence ID" value="GAA3662498.1"/>
    <property type="molecule type" value="Genomic_DNA"/>
</dbReference>
<comment type="caution">
    <text evidence="1">The sequence shown here is derived from an EMBL/GenBank/DDBJ whole genome shotgun (WGS) entry which is preliminary data.</text>
</comment>
<protein>
    <submittedName>
        <fullName evidence="1">Uncharacterized protein</fullName>
    </submittedName>
</protein>